<proteinExistence type="predicted"/>
<dbReference type="RefSeq" id="WP_218093986.1">
    <property type="nucleotide sequence ID" value="NZ_CAJVAS010000022.1"/>
</dbReference>
<dbReference type="Pfam" id="PF04405">
    <property type="entry name" value="ScdA_N"/>
    <property type="match status" value="1"/>
</dbReference>
<evidence type="ECO:0000256" key="2">
    <source>
        <dbReference type="ARBA" id="ARBA00022490"/>
    </source>
</evidence>
<dbReference type="Proteomes" id="UP000693672">
    <property type="component" value="Unassembled WGS sequence"/>
</dbReference>
<evidence type="ECO:0000256" key="1">
    <source>
        <dbReference type="ARBA" id="ARBA00004496"/>
    </source>
</evidence>
<keyword evidence="2" id="KW-0963">Cytoplasm</keyword>
<evidence type="ECO:0000256" key="3">
    <source>
        <dbReference type="ARBA" id="ARBA00022723"/>
    </source>
</evidence>
<dbReference type="AlphaFoldDB" id="A0A916K401"/>
<organism evidence="6 7">
    <name type="scientific">Paenibacillus solanacearum</name>
    <dbReference type="NCBI Taxonomy" id="2048548"/>
    <lineage>
        <taxon>Bacteria</taxon>
        <taxon>Bacillati</taxon>
        <taxon>Bacillota</taxon>
        <taxon>Bacilli</taxon>
        <taxon>Bacillales</taxon>
        <taxon>Paenibacillaceae</taxon>
        <taxon>Paenibacillus</taxon>
    </lineage>
</organism>
<dbReference type="InterPro" id="IPR012312">
    <property type="entry name" value="Hemerythrin-like"/>
</dbReference>
<sequence length="237" mass="27326">MQQRFGGSEKIGDIVSEFPGASHLFKEVHIDFCCGGDRTLAEAVRHKHLNEEEMVRRLNESYAAAMNRNVQEGADWRAAPTPELIDHIVNVHHAYLRKELPLLSEFVTKILRVHGSAHPEIPVLYKQFHQMKMELDQHLIAEEEVLFPLLVQYAERPTPELYERAMKGLHDLESDHSLVGDCLKEMRAVTDDYALPPDACKTYTLTYQKLAELESDLFQHIHLENNILFPRIKPSHE</sequence>
<evidence type="ECO:0000259" key="5">
    <source>
        <dbReference type="Pfam" id="PF01814"/>
    </source>
</evidence>
<keyword evidence="4" id="KW-0408">Iron</keyword>
<accession>A0A916K401</accession>
<dbReference type="PANTHER" id="PTHR36438">
    <property type="entry name" value="IRON-SULFUR CLUSTER REPAIR PROTEIN YTFE"/>
    <property type="match status" value="1"/>
</dbReference>
<name>A0A916K401_9BACL</name>
<dbReference type="GO" id="GO:0005737">
    <property type="term" value="C:cytoplasm"/>
    <property type="evidence" value="ECO:0007669"/>
    <property type="project" value="UniProtKB-SubCell"/>
</dbReference>
<reference evidence="6" key="1">
    <citation type="submission" date="2021-06" db="EMBL/GenBank/DDBJ databases">
        <authorList>
            <person name="Criscuolo A."/>
        </authorList>
    </citation>
    <scope>NUCLEOTIDE SEQUENCE</scope>
    <source>
        <strain evidence="6">CIP111600</strain>
    </source>
</reference>
<dbReference type="PANTHER" id="PTHR36438:SF1">
    <property type="entry name" value="IRON-SULFUR CLUSTER REPAIR PROTEIN YTFE"/>
    <property type="match status" value="1"/>
</dbReference>
<dbReference type="GO" id="GO:0046872">
    <property type="term" value="F:metal ion binding"/>
    <property type="evidence" value="ECO:0007669"/>
    <property type="project" value="UniProtKB-KW"/>
</dbReference>
<evidence type="ECO:0000256" key="4">
    <source>
        <dbReference type="ARBA" id="ARBA00023004"/>
    </source>
</evidence>
<dbReference type="NCBIfam" id="TIGR03652">
    <property type="entry name" value="FeS_repair_RIC"/>
    <property type="match status" value="1"/>
</dbReference>
<comment type="subcellular location">
    <subcellularLocation>
        <location evidence="1">Cytoplasm</location>
    </subcellularLocation>
</comment>
<protein>
    <submittedName>
        <fullName evidence="6">Iron-sulfur cluster repair protein YtfE</fullName>
    </submittedName>
</protein>
<dbReference type="InterPro" id="IPR019903">
    <property type="entry name" value="RIC_family"/>
</dbReference>
<keyword evidence="7" id="KW-1185">Reference proteome</keyword>
<gene>
    <name evidence="6" type="primary">ytfE_2</name>
    <name evidence="6" type="ORF">PAESOLCIP111_04261</name>
</gene>
<dbReference type="Pfam" id="PF01814">
    <property type="entry name" value="Hemerythrin"/>
    <property type="match status" value="1"/>
</dbReference>
<evidence type="ECO:0000313" key="7">
    <source>
        <dbReference type="Proteomes" id="UP000693672"/>
    </source>
</evidence>
<feature type="domain" description="Hemerythrin-like" evidence="5">
    <location>
        <begin position="86"/>
        <end position="232"/>
    </location>
</feature>
<comment type="caution">
    <text evidence="6">The sequence shown here is derived from an EMBL/GenBank/DDBJ whole genome shotgun (WGS) entry which is preliminary data.</text>
</comment>
<keyword evidence="3" id="KW-0479">Metal-binding</keyword>
<evidence type="ECO:0000313" key="6">
    <source>
        <dbReference type="EMBL" id="CAG7641711.1"/>
    </source>
</evidence>
<dbReference type="EMBL" id="CAJVAS010000022">
    <property type="protein sequence ID" value="CAG7641711.1"/>
    <property type="molecule type" value="Genomic_DNA"/>
</dbReference>